<dbReference type="InterPro" id="IPR050121">
    <property type="entry name" value="Cytochrome_P450_monoxygenase"/>
</dbReference>
<keyword evidence="5" id="KW-0408">Iron</keyword>
<dbReference type="InterPro" id="IPR036396">
    <property type="entry name" value="Cyt_P450_sf"/>
</dbReference>
<dbReference type="Gene3D" id="1.10.630.10">
    <property type="entry name" value="Cytochrome P450"/>
    <property type="match status" value="2"/>
</dbReference>
<dbReference type="Proteomes" id="UP000737391">
    <property type="component" value="Unassembled WGS sequence"/>
</dbReference>
<dbReference type="InterPro" id="IPR002401">
    <property type="entry name" value="Cyt_P450_E_grp-I"/>
</dbReference>
<keyword evidence="6" id="KW-0472">Membrane</keyword>
<dbReference type="SUPFAM" id="SSF48264">
    <property type="entry name" value="Cytochrome P450"/>
    <property type="match status" value="1"/>
</dbReference>
<keyword evidence="8" id="KW-1185">Reference proteome</keyword>
<dbReference type="PANTHER" id="PTHR24305:SF210">
    <property type="entry name" value="CYTOCHROME P450 MONOOXYGENASE ASQL-RELATED"/>
    <property type="match status" value="1"/>
</dbReference>
<comment type="cofactor">
    <cofactor evidence="1">
        <name>heme</name>
        <dbReference type="ChEBI" id="CHEBI:30413"/>
    </cofactor>
</comment>
<organism evidence="7 8">
    <name type="scientific">Fusarium agapanthi</name>
    <dbReference type="NCBI Taxonomy" id="1803897"/>
    <lineage>
        <taxon>Eukaryota</taxon>
        <taxon>Fungi</taxon>
        <taxon>Dikarya</taxon>
        <taxon>Ascomycota</taxon>
        <taxon>Pezizomycotina</taxon>
        <taxon>Sordariomycetes</taxon>
        <taxon>Hypocreomycetidae</taxon>
        <taxon>Hypocreales</taxon>
        <taxon>Nectriaceae</taxon>
        <taxon>Fusarium</taxon>
        <taxon>Fusarium fujikuroi species complex</taxon>
    </lineage>
</organism>
<evidence type="ECO:0000256" key="4">
    <source>
        <dbReference type="ARBA" id="ARBA00022723"/>
    </source>
</evidence>
<dbReference type="PRINTS" id="PR00463">
    <property type="entry name" value="EP450I"/>
</dbReference>
<dbReference type="AlphaFoldDB" id="A0A9P5E2T4"/>
<keyword evidence="7" id="KW-0503">Monooxygenase</keyword>
<proteinExistence type="inferred from homology"/>
<keyword evidence="7" id="KW-0560">Oxidoreductase</keyword>
<keyword evidence="6" id="KW-0812">Transmembrane</keyword>
<dbReference type="Pfam" id="PF00067">
    <property type="entry name" value="p450"/>
    <property type="match status" value="1"/>
</dbReference>
<sequence length="647" mass="73633">MHRNNPTTQYSEPDDDEEWPFSVWHWMLPFILFLIFDKWASKLDDIKIDIRNMTQEVNDKETSRNLDAIYIPVDIAANLQKENQQLKKAIGCKFDGQRLLQIAKGSVEQKLLSYPENPDLLSREYHIFSRAYILLSGLQKLQEPRKEIWAKVSGQLRQDLSKITHSVCYASAQLEDLTREAKTFNKPTLRQLQKLSVATCILCQASRSNAHNLNELVDQLGVQLSLIESTTNRASGLFRDIFATKPGVTILWKYWMAEGVMTEDELDSYEAGRMMIGRNNQVGHGGMDEDFRDLIAYLLRSDSKPAVMLNLSVSQGLMLSSATFVSWIIGVIIYRLYFHPLAKFPGPKIAACILVLVQLGQWYYVHNISDLHRKYGDVVRSASNELSFRSPVALKDIYNHVSKDRPMFLKSETFYTVDPSIPRPDIVFTRDPQDHRLQQRSLAHAFSAKALRDNEESVQFHVKLVLERLAQNAGPGTGGANMSEVFNWLTFDVIDIHTTEKVKKRIGMGNSRDREDFFAYILRKESGNQDLVHLREQAKVLVIAGSETTANLLAATIYYLLKNPEKLANLQAEVRSVFSSRDDITGLRIFPPVPFGLPRVCTGATIDGHYVPKGVVVSVDGFATTHDERNFTRPDEFLPERWIGEGF</sequence>
<name>A0A9P5E2T4_9HYPO</name>
<dbReference type="PANTHER" id="PTHR24305">
    <property type="entry name" value="CYTOCHROME P450"/>
    <property type="match status" value="1"/>
</dbReference>
<evidence type="ECO:0000256" key="1">
    <source>
        <dbReference type="ARBA" id="ARBA00001971"/>
    </source>
</evidence>
<keyword evidence="3" id="KW-0349">Heme</keyword>
<dbReference type="GO" id="GO:0005506">
    <property type="term" value="F:iron ion binding"/>
    <property type="evidence" value="ECO:0007669"/>
    <property type="project" value="InterPro"/>
</dbReference>
<reference evidence="7" key="1">
    <citation type="submission" date="2020-01" db="EMBL/GenBank/DDBJ databases">
        <title>Identification and distribution of gene clusters putatively required for synthesis of sphingolipid metabolism inhibitors in phylogenetically diverse species of the filamentous fungus Fusarium.</title>
        <authorList>
            <person name="Kim H.-S."/>
            <person name="Busman M."/>
            <person name="Brown D.W."/>
            <person name="Divon H."/>
            <person name="Uhlig S."/>
            <person name="Proctor R.H."/>
        </authorList>
    </citation>
    <scope>NUCLEOTIDE SEQUENCE</scope>
    <source>
        <strain evidence="7">NRRL 31653</strain>
    </source>
</reference>
<feature type="transmembrane region" description="Helical" evidence="6">
    <location>
        <begin position="317"/>
        <end position="338"/>
    </location>
</feature>
<gene>
    <name evidence="7" type="ORF">FAGAP_12888</name>
</gene>
<keyword evidence="6" id="KW-1133">Transmembrane helix</keyword>
<protein>
    <submittedName>
        <fullName evidence="7">Isotrichodermin C-15 hydroxylase (Cytochrome P-450 monooxygenase CYP65A1)</fullName>
    </submittedName>
</protein>
<evidence type="ECO:0000256" key="2">
    <source>
        <dbReference type="ARBA" id="ARBA00010617"/>
    </source>
</evidence>
<evidence type="ECO:0000256" key="6">
    <source>
        <dbReference type="SAM" id="Phobius"/>
    </source>
</evidence>
<comment type="similarity">
    <text evidence="2">Belongs to the cytochrome P450 family.</text>
</comment>
<dbReference type="GO" id="GO:0020037">
    <property type="term" value="F:heme binding"/>
    <property type="evidence" value="ECO:0007669"/>
    <property type="project" value="InterPro"/>
</dbReference>
<dbReference type="EMBL" id="LUFC02001486">
    <property type="protein sequence ID" value="KAF4473777.1"/>
    <property type="molecule type" value="Genomic_DNA"/>
</dbReference>
<dbReference type="GO" id="GO:0016705">
    <property type="term" value="F:oxidoreductase activity, acting on paired donors, with incorporation or reduction of molecular oxygen"/>
    <property type="evidence" value="ECO:0007669"/>
    <property type="project" value="InterPro"/>
</dbReference>
<comment type="caution">
    <text evidence="7">The sequence shown here is derived from an EMBL/GenBank/DDBJ whole genome shotgun (WGS) entry which is preliminary data.</text>
</comment>
<dbReference type="GO" id="GO:0004497">
    <property type="term" value="F:monooxygenase activity"/>
    <property type="evidence" value="ECO:0007669"/>
    <property type="project" value="UniProtKB-KW"/>
</dbReference>
<evidence type="ECO:0000313" key="8">
    <source>
        <dbReference type="Proteomes" id="UP000737391"/>
    </source>
</evidence>
<keyword evidence="4" id="KW-0479">Metal-binding</keyword>
<evidence type="ECO:0000256" key="3">
    <source>
        <dbReference type="ARBA" id="ARBA00022617"/>
    </source>
</evidence>
<dbReference type="OrthoDB" id="1470350at2759"/>
<accession>A0A9P5E2T4</accession>
<evidence type="ECO:0000256" key="5">
    <source>
        <dbReference type="ARBA" id="ARBA00023004"/>
    </source>
</evidence>
<evidence type="ECO:0000313" key="7">
    <source>
        <dbReference type="EMBL" id="KAF4473777.1"/>
    </source>
</evidence>
<dbReference type="InterPro" id="IPR001128">
    <property type="entry name" value="Cyt_P450"/>
</dbReference>